<dbReference type="KEGG" id="mlb:MLBr01198"/>
<dbReference type="AlphaFoldDB" id="A0A0H3MQG0"/>
<evidence type="ECO:0000313" key="12">
    <source>
        <dbReference type="Proteomes" id="UP000006900"/>
    </source>
</evidence>
<dbReference type="SMART" id="SM00870">
    <property type="entry name" value="Asparaginase"/>
    <property type="match status" value="1"/>
</dbReference>
<accession>A0A0H3MQG0</accession>
<dbReference type="InterPro" id="IPR036152">
    <property type="entry name" value="Asp/glu_Ase-like_sf"/>
</dbReference>
<evidence type="ECO:0000256" key="8">
    <source>
        <dbReference type="PROSITE-ProRule" id="PRU10100"/>
    </source>
</evidence>
<dbReference type="Gene3D" id="3.40.50.40">
    <property type="match status" value="1"/>
</dbReference>
<dbReference type="InterPro" id="IPR037152">
    <property type="entry name" value="L-asparaginase_N_sf"/>
</dbReference>
<protein>
    <recommendedName>
        <fullName evidence="2">asparaginase</fullName>
        <ecNumber evidence="2">3.5.1.1</ecNumber>
    </recommendedName>
</protein>
<evidence type="ECO:0000259" key="10">
    <source>
        <dbReference type="Pfam" id="PF17763"/>
    </source>
</evidence>
<proteinExistence type="inferred from homology"/>
<dbReference type="InterPro" id="IPR020827">
    <property type="entry name" value="Asparaginase/glutaminase_AS1"/>
</dbReference>
<dbReference type="PROSITE" id="PS00144">
    <property type="entry name" value="ASN_GLN_ASE_1"/>
    <property type="match status" value="1"/>
</dbReference>
<dbReference type="Pfam" id="PF17763">
    <property type="entry name" value="Asparaginase_C"/>
    <property type="match status" value="1"/>
</dbReference>
<dbReference type="SUPFAM" id="SSF53774">
    <property type="entry name" value="Glutaminase/Asparaginase"/>
    <property type="match status" value="1"/>
</dbReference>
<dbReference type="PIRSF" id="PIRSF500176">
    <property type="entry name" value="L_ASNase"/>
    <property type="match status" value="1"/>
</dbReference>
<dbReference type="InterPro" id="IPR027475">
    <property type="entry name" value="Asparaginase/glutaminase_AS2"/>
</dbReference>
<comment type="similarity">
    <text evidence="1">Belongs to the asparaginase 1 family.</text>
</comment>
<evidence type="ECO:0000256" key="6">
    <source>
        <dbReference type="PIRSR" id="PIRSR001220-2"/>
    </source>
</evidence>
<feature type="binding site" evidence="6">
    <location>
        <begin position="82"/>
        <end position="83"/>
    </location>
    <ligand>
        <name>substrate</name>
    </ligand>
</feature>
<organism evidence="11 12">
    <name type="scientific">Mycobacterium leprae (strain Br4923)</name>
    <dbReference type="NCBI Taxonomy" id="561304"/>
    <lineage>
        <taxon>Bacteria</taxon>
        <taxon>Bacillati</taxon>
        <taxon>Actinomycetota</taxon>
        <taxon>Actinomycetes</taxon>
        <taxon>Mycobacteriales</taxon>
        <taxon>Mycobacteriaceae</taxon>
        <taxon>Mycobacterium</taxon>
    </lineage>
</organism>
<keyword evidence="3" id="KW-0378">Hydrolase</keyword>
<dbReference type="InterPro" id="IPR006034">
    <property type="entry name" value="Asparaginase/glutaminase-like"/>
</dbReference>
<name>A0A0H3MQG0_MYCLB</name>
<dbReference type="PROSITE" id="PS51732">
    <property type="entry name" value="ASN_GLN_ASE_3"/>
    <property type="match status" value="1"/>
</dbReference>
<feature type="binding site" evidence="6">
    <location>
        <position position="50"/>
    </location>
    <ligand>
        <name>substrate</name>
    </ligand>
</feature>
<evidence type="ECO:0000256" key="1">
    <source>
        <dbReference type="ARBA" id="ARBA00010518"/>
    </source>
</evidence>
<dbReference type="HOGENOM" id="CLU_019134_1_0_11"/>
<dbReference type="PANTHER" id="PTHR11707:SF28">
    <property type="entry name" value="60 KDA LYSOPHOSPHOLIPASE"/>
    <property type="match status" value="1"/>
</dbReference>
<feature type="domain" description="L-asparaginase N-terminal" evidence="9">
    <location>
        <begin position="3"/>
        <end position="165"/>
    </location>
</feature>
<evidence type="ECO:0000256" key="3">
    <source>
        <dbReference type="ARBA" id="ARBA00022801"/>
    </source>
</evidence>
<dbReference type="GO" id="GO:0004067">
    <property type="term" value="F:asparaginase activity"/>
    <property type="evidence" value="ECO:0007669"/>
    <property type="project" value="UniProtKB-UniRule"/>
</dbReference>
<dbReference type="PIRSF" id="PIRSF001220">
    <property type="entry name" value="L-ASNase_gatD"/>
    <property type="match status" value="1"/>
</dbReference>
<evidence type="ECO:0000256" key="4">
    <source>
        <dbReference type="ARBA" id="ARBA00049366"/>
    </source>
</evidence>
<dbReference type="GO" id="GO:0006528">
    <property type="term" value="P:asparagine metabolic process"/>
    <property type="evidence" value="ECO:0007669"/>
    <property type="project" value="InterPro"/>
</dbReference>
<dbReference type="PROSITE" id="PS00917">
    <property type="entry name" value="ASN_GLN_ASE_2"/>
    <property type="match status" value="1"/>
</dbReference>
<dbReference type="PANTHER" id="PTHR11707">
    <property type="entry name" value="L-ASPARAGINASE"/>
    <property type="match status" value="1"/>
</dbReference>
<reference evidence="11 12" key="1">
    <citation type="journal article" date="2009" name="Nat. Genet.">
        <title>Comparative genomic and phylogeographic analysis of Mycobacterium leprae.</title>
        <authorList>
            <person name="Monot M."/>
            <person name="Honore N."/>
            <person name="Garnier T."/>
            <person name="Zidane N."/>
            <person name="Sherafi D."/>
            <person name="Paniz-Mondolfi A."/>
            <person name="Matsuoka M."/>
            <person name="Taylor G.M."/>
            <person name="Donoghue H.D."/>
            <person name="Bouwman A."/>
            <person name="Mays S."/>
            <person name="Watson C."/>
            <person name="Lockwood D."/>
            <person name="Khamispour A."/>
            <person name="Dowlati Y."/>
            <person name="Jianping S."/>
            <person name="Rea T.H."/>
            <person name="Vera-Cabrera L."/>
            <person name="Stefani M.M."/>
            <person name="Banu S."/>
            <person name="Macdonald M."/>
            <person name="Sapkota B.R."/>
            <person name="Spencer J.S."/>
            <person name="Thomas J."/>
            <person name="Harshman K."/>
            <person name="Singh P."/>
            <person name="Busso P."/>
            <person name="Gattiker A."/>
            <person name="Rougemont J."/>
            <person name="Brennan P.J."/>
            <person name="Cole S.T."/>
        </authorList>
    </citation>
    <scope>NUCLEOTIDE SEQUENCE [LARGE SCALE GENOMIC DNA]</scope>
    <source>
        <strain evidence="12">Br4923</strain>
    </source>
</reference>
<dbReference type="EMBL" id="FM211192">
    <property type="protein sequence ID" value="CAR71293.1"/>
    <property type="molecule type" value="Genomic_DNA"/>
</dbReference>
<dbReference type="PRINTS" id="PR00139">
    <property type="entry name" value="ASNGLNASE"/>
</dbReference>
<feature type="active site" description="O-isoaspartyl threonine intermediate" evidence="5">
    <location>
        <position position="12"/>
    </location>
</feature>
<dbReference type="InterPro" id="IPR040919">
    <property type="entry name" value="Asparaginase_C"/>
</dbReference>
<evidence type="ECO:0000256" key="7">
    <source>
        <dbReference type="PROSITE-ProRule" id="PRU10099"/>
    </source>
</evidence>
<evidence type="ECO:0000313" key="11">
    <source>
        <dbReference type="EMBL" id="CAR71293.1"/>
    </source>
</evidence>
<feature type="domain" description="Asparaginase/glutaminase C-terminal" evidence="10">
    <location>
        <begin position="197"/>
        <end position="304"/>
    </location>
</feature>
<comment type="catalytic activity">
    <reaction evidence="4">
        <text>L-asparagine + H2O = L-aspartate + NH4(+)</text>
        <dbReference type="Rhea" id="RHEA:21016"/>
        <dbReference type="ChEBI" id="CHEBI:15377"/>
        <dbReference type="ChEBI" id="CHEBI:28938"/>
        <dbReference type="ChEBI" id="CHEBI:29991"/>
        <dbReference type="ChEBI" id="CHEBI:58048"/>
        <dbReference type="EC" id="3.5.1.1"/>
    </reaction>
</comment>
<dbReference type="CDD" id="cd08964">
    <property type="entry name" value="L-asparaginase_II"/>
    <property type="match status" value="1"/>
</dbReference>
<sequence length="310" mass="31798">MSRLTVIATGGTISTSTDHDGVRRPAYSGTELTAHVAVDVDVVDLMTVDSSQLIPTDWDRIRAAVHTATRNGARGVVVTHGTDTMEETALWLDLTYAGNVPVVLTGAMRSADAPNADGPTNLREALAVAASPAARGVGVLVSFAGRVLQPLGLRKAATQDLSGFAGELLGTSSSGFALTAAKTRPYLGDLCAADAPRVDIVAAYLGSDSVALDAYVSTGARGIVLEALGSGNAGAAVVDGVRRHCHNGIVIAVSTRVPEGHVSAGYGPGHDLVEAGAVLVPWLRPSQVRVLLMAALAANLPIADVIERWG</sequence>
<evidence type="ECO:0000259" key="9">
    <source>
        <dbReference type="Pfam" id="PF00710"/>
    </source>
</evidence>
<gene>
    <name evidence="11" type="primary">ansA</name>
    <name evidence="11" type="ordered locus">MLBr01198</name>
</gene>
<dbReference type="Gene3D" id="3.40.50.1170">
    <property type="entry name" value="L-asparaginase, N-terminal domain"/>
    <property type="match status" value="1"/>
</dbReference>
<dbReference type="Proteomes" id="UP000006900">
    <property type="component" value="Chromosome"/>
</dbReference>
<feature type="active site" evidence="7">
    <location>
        <position position="12"/>
    </location>
</feature>
<dbReference type="EC" id="3.5.1.1" evidence="2"/>
<dbReference type="Pfam" id="PF00710">
    <property type="entry name" value="Asparaginase"/>
    <property type="match status" value="1"/>
</dbReference>
<dbReference type="InterPro" id="IPR027474">
    <property type="entry name" value="L-asparaginase_N"/>
</dbReference>
<dbReference type="InterPro" id="IPR004550">
    <property type="entry name" value="AsnASE_II"/>
</dbReference>
<feature type="active site" evidence="8">
    <location>
        <position position="82"/>
    </location>
</feature>
<evidence type="ECO:0000256" key="5">
    <source>
        <dbReference type="PIRSR" id="PIRSR001220-1"/>
    </source>
</evidence>
<evidence type="ECO:0000256" key="2">
    <source>
        <dbReference type="ARBA" id="ARBA00012920"/>
    </source>
</evidence>
<dbReference type="InterPro" id="IPR027473">
    <property type="entry name" value="L-asparaginase_C"/>
</dbReference>
<dbReference type="SFLD" id="SFLDS00057">
    <property type="entry name" value="Glutaminase/Asparaginase"/>
    <property type="match status" value="1"/>
</dbReference>
<dbReference type="SMR" id="A0A0H3MQG0"/>